<evidence type="ECO:0000313" key="6">
    <source>
        <dbReference type="EMBL" id="CAE0785195.1"/>
    </source>
</evidence>
<dbReference type="SUPFAM" id="SSF54637">
    <property type="entry name" value="Thioesterase/thiol ester dehydrase-isomerase"/>
    <property type="match status" value="2"/>
</dbReference>
<dbReference type="InterPro" id="IPR033120">
    <property type="entry name" value="HOTDOG_ACOT"/>
</dbReference>
<feature type="domain" description="HotDog ACOT-type" evidence="5">
    <location>
        <begin position="273"/>
        <end position="390"/>
    </location>
</feature>
<dbReference type="PANTHER" id="PTHR12655">
    <property type="entry name" value="ACYL-COA THIOESTERASE"/>
    <property type="match status" value="1"/>
</dbReference>
<gene>
    <name evidence="6" type="ORF">PCAR00345_LOCUS37903</name>
</gene>
<dbReference type="Gene3D" id="3.10.129.10">
    <property type="entry name" value="Hotdog Thioesterase"/>
    <property type="match status" value="2"/>
</dbReference>
<evidence type="ECO:0000256" key="1">
    <source>
        <dbReference type="ARBA" id="ARBA00010458"/>
    </source>
</evidence>
<sequence length="427" mass="47510">MALGMSFSKVCVQRGARGSARILPRVCRRSFCDALKPGKWKSPITSRLWADREKLAKQTEQGTESPSYLVTKTPADSATCILYAFGSDAALRERYRNPFGSARTGILLEDMDALAGNIAFKHSDDNNPSTRPLLLVTASVDQIKMEKPIVLEEDMELSGKVAWVGRSSMRIRMQFTQGGSKVMGAAFTFVARDRNTSKSTPINPLMPISEEEKRHYDECEQSSKLQKELRQRTPEQRLEAHTKRAKQQQQLLREANTLLTMPSLAPADTVLMTSTETQNALICQPQQRNTAGRIFGGFLMRRAFELAFSTCYLFAGSRPRFEQVEQVSFHAPVDVGSLLRLRARVVHTQPSLQPLPLVTIDVLAVVAHPETRASVISNTFTFSFSLSPDEMERTGNTTLKRVLPSDGESALRQIEAVDMLNGVRTAA</sequence>
<dbReference type="GO" id="GO:0047617">
    <property type="term" value="F:fatty acyl-CoA hydrolase activity"/>
    <property type="evidence" value="ECO:0007669"/>
    <property type="project" value="TreeGrafter"/>
</dbReference>
<reference evidence="6" key="1">
    <citation type="submission" date="2021-01" db="EMBL/GenBank/DDBJ databases">
        <authorList>
            <person name="Corre E."/>
            <person name="Pelletier E."/>
            <person name="Niang G."/>
            <person name="Scheremetjew M."/>
            <person name="Finn R."/>
            <person name="Kale V."/>
            <person name="Holt S."/>
            <person name="Cochrane G."/>
            <person name="Meng A."/>
            <person name="Brown T."/>
            <person name="Cohen L."/>
        </authorList>
    </citation>
    <scope>NUCLEOTIDE SEQUENCE</scope>
    <source>
        <strain evidence="6">CCMP645</strain>
    </source>
</reference>
<keyword evidence="3" id="KW-0378">Hydrolase</keyword>
<evidence type="ECO:0000259" key="5">
    <source>
        <dbReference type="PROSITE" id="PS51770"/>
    </source>
</evidence>
<dbReference type="PANTHER" id="PTHR12655:SF0">
    <property type="entry name" value="ACYL-COENZYME A THIOESTERASE 9, MITOCHONDRIAL"/>
    <property type="match status" value="1"/>
</dbReference>
<proteinExistence type="inferred from homology"/>
<comment type="similarity">
    <text evidence="1">Belongs to the acyl coenzyme A hydrolase family.</text>
</comment>
<evidence type="ECO:0000256" key="2">
    <source>
        <dbReference type="ARBA" id="ARBA00022737"/>
    </source>
</evidence>
<dbReference type="GO" id="GO:0006637">
    <property type="term" value="P:acyl-CoA metabolic process"/>
    <property type="evidence" value="ECO:0007669"/>
    <property type="project" value="TreeGrafter"/>
</dbReference>
<evidence type="ECO:0000256" key="4">
    <source>
        <dbReference type="ARBA" id="ARBA00022946"/>
    </source>
</evidence>
<keyword evidence="2" id="KW-0677">Repeat</keyword>
<organism evidence="6">
    <name type="scientific">Chrysotila carterae</name>
    <name type="common">Marine alga</name>
    <name type="synonym">Syracosphaera carterae</name>
    <dbReference type="NCBI Taxonomy" id="13221"/>
    <lineage>
        <taxon>Eukaryota</taxon>
        <taxon>Haptista</taxon>
        <taxon>Haptophyta</taxon>
        <taxon>Prymnesiophyceae</taxon>
        <taxon>Isochrysidales</taxon>
        <taxon>Isochrysidaceae</taxon>
        <taxon>Chrysotila</taxon>
    </lineage>
</organism>
<keyword evidence="4" id="KW-0809">Transit peptide</keyword>
<protein>
    <recommendedName>
        <fullName evidence="5">HotDog ACOT-type domain-containing protein</fullName>
    </recommendedName>
</protein>
<feature type="domain" description="HotDog ACOT-type" evidence="5">
    <location>
        <begin position="74"/>
        <end position="195"/>
    </location>
</feature>
<dbReference type="AlphaFoldDB" id="A0A7S4C2Y0"/>
<name>A0A7S4C2Y0_CHRCT</name>
<accession>A0A7S4C2Y0</accession>
<dbReference type="EMBL" id="HBIZ01060931">
    <property type="protein sequence ID" value="CAE0785195.1"/>
    <property type="molecule type" value="Transcribed_RNA"/>
</dbReference>
<dbReference type="CDD" id="cd03442">
    <property type="entry name" value="BFIT_BACH"/>
    <property type="match status" value="2"/>
</dbReference>
<dbReference type="PROSITE" id="PS51770">
    <property type="entry name" value="HOTDOG_ACOT"/>
    <property type="match status" value="2"/>
</dbReference>
<evidence type="ECO:0000256" key="3">
    <source>
        <dbReference type="ARBA" id="ARBA00022801"/>
    </source>
</evidence>
<dbReference type="InterPro" id="IPR029069">
    <property type="entry name" value="HotDog_dom_sf"/>
</dbReference>